<accession>A0ABW6W7P5</accession>
<dbReference type="PANTHER" id="PTHR43536:SF1">
    <property type="entry name" value="MANNOSYLGLYCOPROTEIN ENDO-BETA-MANNOSIDASE"/>
    <property type="match status" value="1"/>
</dbReference>
<sequence>MYSVVRRGLALVSVGAMCLAILPAGTGYASAAAPAITAGRGDAGPVGAGPVTLRSGWKIQSSAVAGGDGAAISDPGYPTGGWLPISQPETLMAGLLENGRYPDVLYSNNLASVPADQFAVNWWYREAFSLHPRPGQHTSLIMNGVLSRANLWVNGMKVADQSQLQGAYSRFEYDISPYVRDGANAIALDVFRNDTSNRTGYLTLNMVDWNPPSPDNWTGLQFAPQLAQDGAVSVRNAHVVQANAPDLSTSGLTVKADLRNNTAAAQSAELTAVITGDRRITARTRITVPAGATVAVSLGPADFPQLRLRHPAVWWPYQMGNQPLYHLAVTATGAKNDVSDRYAEDFGIRTVTSRLTPVVAGQTLGAAGYRQYAINGVPFVVRGGGWSQDLFLRYSPRNIHDQLAYIKNMGLNAIRFEGNFPPDDMFQQMDRMGILSLPGWQCCNKWEQSSTRWSDEIKASAANQAANVARWLRDHPSVLTFYQGSDNEPDPAKEAIYLDAFTAADWPTPQIASAEYKASAQLGESGNKEGPYNYAPPAYWWESGPVMSNPDDAFTNAGGAFGFDTETSPGNTVPTRDSLNRFLPAADQNQLWDPSSTNGSGTGPDIFHTSPFNDYTAIGRMGQYNTALWNRYGHWSDMASYQAAAQAGGYEVTRAEFEAYIGHAKDPANPSTGLIYWQMNKAWPSLQWELYGYDLDQSGVFFGAKKANEAVHVMYSYDNGSIKVANLTNQTRRGLRAKAEFIDLDGTVRGVGSATIASLAGQDVRTVLTPTVPAGISTTYFLRLTLSQAGKTVSRNVYWLSTTPDKIDWADTIDQGDGAAFEPGGYADLTGLRSLGPAAVRLHTTTRRAGDDDVTTVTVTNVSSRPTPAFLTRADVRRGNAAGTPLAGDNQVLPILWSDNDITLWPGESQTITATYRHNDLRGARPVVTVSGWNVPPSAGQPAAEN</sequence>
<comment type="caution">
    <text evidence="8">The sequence shown here is derived from an EMBL/GenBank/DDBJ whole genome shotgun (WGS) entry which is preliminary data.</text>
</comment>
<dbReference type="SUPFAM" id="SSF49785">
    <property type="entry name" value="Galactose-binding domain-like"/>
    <property type="match status" value="1"/>
</dbReference>
<comment type="similarity">
    <text evidence="1">Belongs to the glycosyl hydrolase 2 family.</text>
</comment>
<keyword evidence="2" id="KW-0378">Hydrolase</keyword>
<dbReference type="RefSeq" id="WP_020516421.1">
    <property type="nucleotide sequence ID" value="NZ_JBIAZU010000001.1"/>
</dbReference>
<dbReference type="InterPro" id="IPR006102">
    <property type="entry name" value="Ig-like_GH2"/>
</dbReference>
<evidence type="ECO:0000256" key="2">
    <source>
        <dbReference type="ARBA" id="ARBA00022801"/>
    </source>
</evidence>
<evidence type="ECO:0000259" key="7">
    <source>
        <dbReference type="Pfam" id="PF22666"/>
    </source>
</evidence>
<gene>
    <name evidence="8" type="ORF">ACFY35_00640</name>
</gene>
<dbReference type="InterPro" id="IPR008979">
    <property type="entry name" value="Galactose-bd-like_sf"/>
</dbReference>
<dbReference type="Gene3D" id="2.60.40.10">
    <property type="entry name" value="Immunoglobulins"/>
    <property type="match status" value="3"/>
</dbReference>
<keyword evidence="4" id="KW-0732">Signal</keyword>
<evidence type="ECO:0000313" key="8">
    <source>
        <dbReference type="EMBL" id="MFF5287912.1"/>
    </source>
</evidence>
<dbReference type="Proteomes" id="UP001602245">
    <property type="component" value="Unassembled WGS sequence"/>
</dbReference>
<feature type="domain" description="Beta-mannosidase-like galactose-binding" evidence="7">
    <location>
        <begin position="71"/>
        <end position="190"/>
    </location>
</feature>
<organism evidence="8 9">
    <name type="scientific">Paractinoplanes globisporus</name>
    <dbReference type="NCBI Taxonomy" id="113565"/>
    <lineage>
        <taxon>Bacteria</taxon>
        <taxon>Bacillati</taxon>
        <taxon>Actinomycetota</taxon>
        <taxon>Actinomycetes</taxon>
        <taxon>Micromonosporales</taxon>
        <taxon>Micromonosporaceae</taxon>
        <taxon>Paractinoplanes</taxon>
    </lineage>
</organism>
<evidence type="ECO:0000313" key="9">
    <source>
        <dbReference type="Proteomes" id="UP001602245"/>
    </source>
</evidence>
<keyword evidence="9" id="KW-1185">Reference proteome</keyword>
<dbReference type="Pfam" id="PF18368">
    <property type="entry name" value="Ig_GlcNase"/>
    <property type="match status" value="1"/>
</dbReference>
<evidence type="ECO:0000256" key="1">
    <source>
        <dbReference type="ARBA" id="ARBA00007401"/>
    </source>
</evidence>
<feature type="domain" description="Glycoside hydrolase family 2 immunoglobulin-like beta-sandwich" evidence="5">
    <location>
        <begin position="234"/>
        <end position="349"/>
    </location>
</feature>
<keyword evidence="3" id="KW-0326">Glycosidase</keyword>
<reference evidence="8 9" key="1">
    <citation type="submission" date="2024-10" db="EMBL/GenBank/DDBJ databases">
        <title>The Natural Products Discovery Center: Release of the First 8490 Sequenced Strains for Exploring Actinobacteria Biosynthetic Diversity.</title>
        <authorList>
            <person name="Kalkreuter E."/>
            <person name="Kautsar S.A."/>
            <person name="Yang D."/>
            <person name="Bader C.D."/>
            <person name="Teijaro C.N."/>
            <person name="Fluegel L."/>
            <person name="Davis C.M."/>
            <person name="Simpson J.R."/>
            <person name="Lauterbach L."/>
            <person name="Steele A.D."/>
            <person name="Gui C."/>
            <person name="Meng S."/>
            <person name="Li G."/>
            <person name="Viehrig K."/>
            <person name="Ye F."/>
            <person name="Su P."/>
            <person name="Kiefer A.F."/>
            <person name="Nichols A."/>
            <person name="Cepeda A.J."/>
            <person name="Yan W."/>
            <person name="Fan B."/>
            <person name="Jiang Y."/>
            <person name="Adhikari A."/>
            <person name="Zheng C.-J."/>
            <person name="Schuster L."/>
            <person name="Cowan T.M."/>
            <person name="Smanski M.J."/>
            <person name="Chevrette M.G."/>
            <person name="De Carvalho L.P.S."/>
            <person name="Shen B."/>
        </authorList>
    </citation>
    <scope>NUCLEOTIDE SEQUENCE [LARGE SCALE GENOMIC DNA]</scope>
    <source>
        <strain evidence="8 9">NPDC000087</strain>
    </source>
</reference>
<dbReference type="Pfam" id="PF00703">
    <property type="entry name" value="Glyco_hydro_2"/>
    <property type="match status" value="1"/>
</dbReference>
<dbReference type="InterPro" id="IPR017853">
    <property type="entry name" value="GH"/>
</dbReference>
<evidence type="ECO:0000256" key="4">
    <source>
        <dbReference type="SAM" id="SignalP"/>
    </source>
</evidence>
<dbReference type="Gene3D" id="3.20.20.80">
    <property type="entry name" value="Glycosidases"/>
    <property type="match status" value="1"/>
</dbReference>
<dbReference type="SUPFAM" id="SSF51445">
    <property type="entry name" value="(Trans)glycosidases"/>
    <property type="match status" value="1"/>
</dbReference>
<feature type="signal peptide" evidence="4">
    <location>
        <begin position="1"/>
        <end position="31"/>
    </location>
</feature>
<dbReference type="SUPFAM" id="SSF49303">
    <property type="entry name" value="beta-Galactosidase/glucuronidase domain"/>
    <property type="match status" value="3"/>
</dbReference>
<dbReference type="Pfam" id="PF22666">
    <property type="entry name" value="Glyco_hydro_2_N2"/>
    <property type="match status" value="1"/>
</dbReference>
<evidence type="ECO:0000256" key="3">
    <source>
        <dbReference type="ARBA" id="ARBA00023295"/>
    </source>
</evidence>
<feature type="domain" description="Exo-beta-D-glucosaminidase Ig-fold" evidence="6">
    <location>
        <begin position="825"/>
        <end position="935"/>
    </location>
</feature>
<dbReference type="InterPro" id="IPR054593">
    <property type="entry name" value="Beta-mannosidase-like_N2"/>
</dbReference>
<feature type="chain" id="PRO_5047267132" evidence="4">
    <location>
        <begin position="32"/>
        <end position="946"/>
    </location>
</feature>
<dbReference type="InterPro" id="IPR041351">
    <property type="entry name" value="Ig_GlcNase"/>
</dbReference>
<dbReference type="InterPro" id="IPR043534">
    <property type="entry name" value="EBDG/EBM"/>
</dbReference>
<dbReference type="PANTHER" id="PTHR43536">
    <property type="entry name" value="MANNOSYLGLYCOPROTEIN ENDO-BETA-MANNOSIDASE"/>
    <property type="match status" value="1"/>
</dbReference>
<dbReference type="Gene3D" id="2.60.120.260">
    <property type="entry name" value="Galactose-binding domain-like"/>
    <property type="match status" value="1"/>
</dbReference>
<evidence type="ECO:0000259" key="6">
    <source>
        <dbReference type="Pfam" id="PF18368"/>
    </source>
</evidence>
<dbReference type="EMBL" id="JBIAZU010000001">
    <property type="protein sequence ID" value="MFF5287912.1"/>
    <property type="molecule type" value="Genomic_DNA"/>
</dbReference>
<protein>
    <submittedName>
        <fullName evidence="8">Sugar-binding domain-containing protein</fullName>
    </submittedName>
</protein>
<dbReference type="InterPro" id="IPR036156">
    <property type="entry name" value="Beta-gal/glucu_dom_sf"/>
</dbReference>
<name>A0ABW6W7P5_9ACTN</name>
<proteinExistence type="inferred from homology"/>
<dbReference type="InterPro" id="IPR013783">
    <property type="entry name" value="Ig-like_fold"/>
</dbReference>
<evidence type="ECO:0000259" key="5">
    <source>
        <dbReference type="Pfam" id="PF00703"/>
    </source>
</evidence>